<keyword evidence="2" id="KW-1185">Reference proteome</keyword>
<evidence type="ECO:0000313" key="1">
    <source>
        <dbReference type="EMBL" id="TFK69296.1"/>
    </source>
</evidence>
<sequence length="873" mass="96544">MSTGVLSQTTYATRRKDLLAVIDQLRANGSQDELDLPKIAVIGNQSAGKSSIVEAISGISVPRDGGTCTRCAFECRLSPAAEWSCLIKIRREFDVLGARLMTGVCEVPFGSLIKNKEEVEFRLRLAQVAVLKGQASDKQALVMMPDQVKQFQEEMSAHAQGPIGNPFGLKPIPRFSKNAICVHLQGPEYTDLAFVDLPGLIAAEDRETVQLVEDIVLSRIQGNCLILLALPMSDDMVNQKALQLARQVDPTGQRTIGVLTKPDMLTSGSLDAHDFWVKVLSGAGPYALKRGYFCSKQPDDQQRRSGITPADARKAERDFFAGVEPWARIADNQISGGIHLRDRFGLPSLVASLSDSLVEIIGQSLPRLELSAERLLKQSQDEYNLLPKAPSSEPFAEVLQMVTAFSQDITARVQSASVQPVRQGSGAARPSNPNQLIHENRDTFSRFKEHIYGTRPLFRPCTKKDRQGYGLREVDTSLRDEEDDASEAIEGIRRIDMDLDDVRSYIASSTTRELPGNVPYAAKVALITSVQATWPESTRTCADAIRTSLLQALHECAEERFKSFPGFHRLIKSAFTELVEKRFESCLATIHDIVETEQSPFTQNHHYLTSCTETWLSRYKEARARIHSQPLAPASKAPSRSDFFAMPPAAASFQPVVPSSPMFALGVKSDKSKNGMIAAPSIGPSSSKAQQIPASPVGSAVSLNVAQTSSNSTPAPSAIQPEFQQPHIHALNSPSLLLANSLPPREEKFNALFVALADLGYRGLKEGDLARLNLPDEYETEMKVMAEVRGYFMVSFKRVIDVIPMLIDLKFVRAIAGEMQKNLLEKLALGNEDVRERCVEYLRQDPVVERRREELEAMMQRMKSAQVELRRLK</sequence>
<dbReference type="EMBL" id="ML208333">
    <property type="protein sequence ID" value="TFK69296.1"/>
    <property type="molecule type" value="Genomic_DNA"/>
</dbReference>
<proteinExistence type="predicted"/>
<evidence type="ECO:0000313" key="2">
    <source>
        <dbReference type="Proteomes" id="UP000308600"/>
    </source>
</evidence>
<gene>
    <name evidence="1" type="ORF">BDN72DRAFT_959668</name>
</gene>
<accession>A0ACD3AUK5</accession>
<organism evidence="1 2">
    <name type="scientific">Pluteus cervinus</name>
    <dbReference type="NCBI Taxonomy" id="181527"/>
    <lineage>
        <taxon>Eukaryota</taxon>
        <taxon>Fungi</taxon>
        <taxon>Dikarya</taxon>
        <taxon>Basidiomycota</taxon>
        <taxon>Agaricomycotina</taxon>
        <taxon>Agaricomycetes</taxon>
        <taxon>Agaricomycetidae</taxon>
        <taxon>Agaricales</taxon>
        <taxon>Pluteineae</taxon>
        <taxon>Pluteaceae</taxon>
        <taxon>Pluteus</taxon>
    </lineage>
</organism>
<dbReference type="Proteomes" id="UP000308600">
    <property type="component" value="Unassembled WGS sequence"/>
</dbReference>
<protein>
    <submittedName>
        <fullName evidence="1">Uncharacterized protein</fullName>
    </submittedName>
</protein>
<reference evidence="1 2" key="1">
    <citation type="journal article" date="2019" name="Nat. Ecol. Evol.">
        <title>Megaphylogeny resolves global patterns of mushroom evolution.</title>
        <authorList>
            <person name="Varga T."/>
            <person name="Krizsan K."/>
            <person name="Foldi C."/>
            <person name="Dima B."/>
            <person name="Sanchez-Garcia M."/>
            <person name="Sanchez-Ramirez S."/>
            <person name="Szollosi G.J."/>
            <person name="Szarkandi J.G."/>
            <person name="Papp V."/>
            <person name="Albert L."/>
            <person name="Andreopoulos W."/>
            <person name="Angelini C."/>
            <person name="Antonin V."/>
            <person name="Barry K.W."/>
            <person name="Bougher N.L."/>
            <person name="Buchanan P."/>
            <person name="Buyck B."/>
            <person name="Bense V."/>
            <person name="Catcheside P."/>
            <person name="Chovatia M."/>
            <person name="Cooper J."/>
            <person name="Damon W."/>
            <person name="Desjardin D."/>
            <person name="Finy P."/>
            <person name="Geml J."/>
            <person name="Haridas S."/>
            <person name="Hughes K."/>
            <person name="Justo A."/>
            <person name="Karasinski D."/>
            <person name="Kautmanova I."/>
            <person name="Kiss B."/>
            <person name="Kocsube S."/>
            <person name="Kotiranta H."/>
            <person name="LaButti K.M."/>
            <person name="Lechner B.E."/>
            <person name="Liimatainen K."/>
            <person name="Lipzen A."/>
            <person name="Lukacs Z."/>
            <person name="Mihaltcheva S."/>
            <person name="Morgado L.N."/>
            <person name="Niskanen T."/>
            <person name="Noordeloos M.E."/>
            <person name="Ohm R.A."/>
            <person name="Ortiz-Santana B."/>
            <person name="Ovrebo C."/>
            <person name="Racz N."/>
            <person name="Riley R."/>
            <person name="Savchenko A."/>
            <person name="Shiryaev A."/>
            <person name="Soop K."/>
            <person name="Spirin V."/>
            <person name="Szebenyi C."/>
            <person name="Tomsovsky M."/>
            <person name="Tulloss R.E."/>
            <person name="Uehling J."/>
            <person name="Grigoriev I.V."/>
            <person name="Vagvolgyi C."/>
            <person name="Papp T."/>
            <person name="Martin F.M."/>
            <person name="Miettinen O."/>
            <person name="Hibbett D.S."/>
            <person name="Nagy L.G."/>
        </authorList>
    </citation>
    <scope>NUCLEOTIDE SEQUENCE [LARGE SCALE GENOMIC DNA]</scope>
    <source>
        <strain evidence="1 2">NL-1719</strain>
    </source>
</reference>
<name>A0ACD3AUK5_9AGAR</name>